<organism evidence="2 3">
    <name type="scientific">Gracilinema caldarium (strain ATCC 51460 / DSM 7334 / H1)</name>
    <name type="common">Treponema caldarium</name>
    <dbReference type="NCBI Taxonomy" id="744872"/>
    <lineage>
        <taxon>Bacteria</taxon>
        <taxon>Pseudomonadati</taxon>
        <taxon>Spirochaetota</taxon>
        <taxon>Spirochaetia</taxon>
        <taxon>Spirochaetales</taxon>
        <taxon>Breznakiellaceae</taxon>
        <taxon>Gracilinema</taxon>
    </lineage>
</organism>
<dbReference type="InterPro" id="IPR016181">
    <property type="entry name" value="Acyl_CoA_acyltransferase"/>
</dbReference>
<evidence type="ECO:0000313" key="2">
    <source>
        <dbReference type="EMBL" id="AEJ20517.1"/>
    </source>
</evidence>
<dbReference type="AlphaFoldDB" id="F8F470"/>
<dbReference type="eggNOG" id="COG0456">
    <property type="taxonomic scope" value="Bacteria"/>
</dbReference>
<accession>F8F470</accession>
<dbReference type="PANTHER" id="PTHR13170:SF16">
    <property type="entry name" value="PROTEIN O-GLCNACASE"/>
    <property type="match status" value="1"/>
</dbReference>
<sequence>MKELAKYDTARYVIAMDIREYRVTDLPYLYEICLKTGDNGKDATELFYDPYVLGQFYAAPYTHFESDCVLILEGTSQGLQRPLGYILGTSNTRAYTDWFNQYWRPAALALYGGTEGAKSPTETAIRALFAKELTCPPWVATYPGHIHIDLLPEAQGGGWGRKLMDAISRRLAEKGCRGFHLGVSGANEGGIAFYRRYGMQELAQESWGIVFGKLL</sequence>
<dbReference type="KEGG" id="scd:Spica_2407"/>
<dbReference type="Proteomes" id="UP000000503">
    <property type="component" value="Chromosome"/>
</dbReference>
<dbReference type="STRING" id="744872.Spica_2407"/>
<keyword evidence="3" id="KW-1185">Reference proteome</keyword>
<evidence type="ECO:0000313" key="3">
    <source>
        <dbReference type="Proteomes" id="UP000000503"/>
    </source>
</evidence>
<dbReference type="HOGENOM" id="CLU_086044_1_0_12"/>
<dbReference type="PROSITE" id="PS51186">
    <property type="entry name" value="GNAT"/>
    <property type="match status" value="1"/>
</dbReference>
<dbReference type="GO" id="GO:0016747">
    <property type="term" value="F:acyltransferase activity, transferring groups other than amino-acyl groups"/>
    <property type="evidence" value="ECO:0007669"/>
    <property type="project" value="InterPro"/>
</dbReference>
<dbReference type="InterPro" id="IPR000182">
    <property type="entry name" value="GNAT_dom"/>
</dbReference>
<evidence type="ECO:0000259" key="1">
    <source>
        <dbReference type="PROSITE" id="PS51186"/>
    </source>
</evidence>
<protein>
    <submittedName>
        <fullName evidence="2">GCN5-related N-acetyltransferase</fullName>
    </submittedName>
</protein>
<gene>
    <name evidence="2" type="ordered locus">Spica_2407</name>
</gene>
<dbReference type="EMBL" id="CP002868">
    <property type="protein sequence ID" value="AEJ20517.1"/>
    <property type="molecule type" value="Genomic_DNA"/>
</dbReference>
<name>F8F470_GRAC1</name>
<feature type="domain" description="N-acetyltransferase" evidence="1">
    <location>
        <begin position="16"/>
        <end position="215"/>
    </location>
</feature>
<proteinExistence type="predicted"/>
<dbReference type="Gene3D" id="3.40.630.30">
    <property type="match status" value="1"/>
</dbReference>
<dbReference type="InterPro" id="IPR051822">
    <property type="entry name" value="Glycosyl_Hydrolase_84"/>
</dbReference>
<dbReference type="RefSeq" id="WP_013969798.1">
    <property type="nucleotide sequence ID" value="NC_015732.1"/>
</dbReference>
<dbReference type="Pfam" id="PF00583">
    <property type="entry name" value="Acetyltransf_1"/>
    <property type="match status" value="1"/>
</dbReference>
<dbReference type="CDD" id="cd04301">
    <property type="entry name" value="NAT_SF"/>
    <property type="match status" value="1"/>
</dbReference>
<reference evidence="3" key="1">
    <citation type="journal article" date="2013" name="Stand. Genomic Sci.">
        <title>Genome sequence of the thermophilic fresh-water bacterium Spirochaeta caldaria type strain (H1(T)), reclassification of Spirochaeta caldaria, Spirochaeta stenostrepta, and Spirochaeta zuelzerae in the genus Treponema as Treponema caldaria comb. nov., Treponema stenostrepta comb. nov., and Treponema zuelzerae comb. nov., and emendation of the genus Treponema.</title>
        <authorList>
            <person name="Abt B."/>
            <person name="Goker M."/>
            <person name="Scheuner C."/>
            <person name="Han C."/>
            <person name="Lu M."/>
            <person name="Misra M."/>
            <person name="Lapidus A."/>
            <person name="Nolan M."/>
            <person name="Lucas S."/>
            <person name="Hammon N."/>
            <person name="Deshpande S."/>
            <person name="Cheng J.F."/>
            <person name="Tapia R."/>
            <person name="Goodwin L.A."/>
            <person name="Pitluck S."/>
            <person name="Liolios K."/>
            <person name="Pagani I."/>
            <person name="Ivanova N."/>
            <person name="Mavromatis K."/>
            <person name="Mikhailova N."/>
            <person name="Huntemann M."/>
            <person name="Pati A."/>
            <person name="Chen A."/>
            <person name="Palaniappan K."/>
            <person name="Land M."/>
            <person name="Hauser L."/>
            <person name="Jeffries C.D."/>
            <person name="Rohde M."/>
            <person name="Spring S."/>
            <person name="Gronow S."/>
            <person name="Detter J.C."/>
            <person name="Bristow J."/>
            <person name="Eisen J.A."/>
            <person name="Markowitz V."/>
            <person name="Hugenholtz P."/>
            <person name="Kyrpides N.C."/>
            <person name="Woyke T."/>
            <person name="Klenk H.P."/>
        </authorList>
    </citation>
    <scope>NUCLEOTIDE SEQUENCE</scope>
    <source>
        <strain evidence="3">ATCC 51460 / DSM 7334 / H1</strain>
    </source>
</reference>
<dbReference type="SUPFAM" id="SSF55729">
    <property type="entry name" value="Acyl-CoA N-acyltransferases (Nat)"/>
    <property type="match status" value="1"/>
</dbReference>
<dbReference type="OrthoDB" id="361043at2"/>
<dbReference type="PANTHER" id="PTHR13170">
    <property type="entry name" value="O-GLCNACASE"/>
    <property type="match status" value="1"/>
</dbReference>